<sequence>MGSRTTRIIQLTFPYTQDLSEVKELAMFIPQWLLLKKMAMFFQANHVKKITLAIPPQWLITVTSDTFKENFALLLGHSEKQSDEYIQCLSFANKIRYNILPFLKKLQRNHDINIVAMPMSNVHFPFVDSEKSIDLQIGCALAVYENVLAYRPLGILLSDSGYSVKLDAHFSRLGLKFYIVQGKKMKITEQSGIKGYTAVKAGCDHLRMNRVYDRFFSFFSYQHTDTMVDPNHFEWIDDESNLMNPKNDWIYPLTHELEEKIGYLHKRPLDEQQKYALAEITGSFINLQSKDWALSMNNAHIAKSYKLKWMKNYHAIKQKMHELISKASTNPIGDKTSRSAVFNYLFHPAIPASASHKPTLRILMLSWEYPPRIVGGLATAVAGLAEALSHLNVEVHVITSMAIQSPAYEQVNGVHIHRIHVEDTNQDQNFLELMIQLNALMVDYIEKLLDSGISFDMVHLHDWLVYFGGDYLKHEHEIPVVVTIHGLNKRRGEIDPNYQNKKIDCIEKDLIVLADHLIVCSCSTQKELTSIAPQTNNKISVIPNGIGLPNNHSERLDQQLNKKNQVILFVGRLVPEKGVDLFIRAAPMILAHHPHAKFVVIGEGSKLDHYKQLSMNLGLMNQIDFLGFVSNQLRDEMYRQADVCVFPSLYEPFGIVVLEAMSFGAPVVVSNTGGLKEIVHSFKNGLIMKKHSIDELASKVVWVLDHPKEAQQLAHQAYQDLDKKYSWVKIAKQTIALYQSLL</sequence>
<dbReference type="GO" id="GO:0016757">
    <property type="term" value="F:glycosyltransferase activity"/>
    <property type="evidence" value="ECO:0007669"/>
    <property type="project" value="InterPro"/>
</dbReference>
<organism evidence="7 8">
    <name type="scientific">Polycladospora coralii</name>
    <dbReference type="NCBI Taxonomy" id="2771432"/>
    <lineage>
        <taxon>Bacteria</taxon>
        <taxon>Bacillati</taxon>
        <taxon>Bacillota</taxon>
        <taxon>Bacilli</taxon>
        <taxon>Bacillales</taxon>
        <taxon>Thermoactinomycetaceae</taxon>
        <taxon>Polycladospora</taxon>
    </lineage>
</organism>
<dbReference type="SUPFAM" id="SSF53756">
    <property type="entry name" value="UDP-Glycosyltransferase/glycogen phosphorylase"/>
    <property type="match status" value="1"/>
</dbReference>
<dbReference type="RefSeq" id="WP_191140549.1">
    <property type="nucleotide sequence ID" value="NZ_JACXAG020000006.1"/>
</dbReference>
<dbReference type="EMBL" id="JACXAH010000012">
    <property type="protein sequence ID" value="MBD1372646.1"/>
    <property type="molecule type" value="Genomic_DNA"/>
</dbReference>
<dbReference type="Pfam" id="PF13439">
    <property type="entry name" value="Glyco_transf_4"/>
    <property type="match status" value="1"/>
</dbReference>
<keyword evidence="2 3" id="KW-0119">Carbohydrate metabolism</keyword>
<dbReference type="CDD" id="cd03801">
    <property type="entry name" value="GT4_PimA-like"/>
    <property type="match status" value="1"/>
</dbReference>
<evidence type="ECO:0000313" key="8">
    <source>
        <dbReference type="Proteomes" id="UP000661691"/>
    </source>
</evidence>
<dbReference type="InterPro" id="IPR050194">
    <property type="entry name" value="Glycosyltransferase_grp1"/>
</dbReference>
<evidence type="ECO:0000256" key="2">
    <source>
        <dbReference type="ARBA" id="ARBA00023277"/>
    </source>
</evidence>
<dbReference type="PANTHER" id="PTHR45947:SF3">
    <property type="entry name" value="SULFOQUINOVOSYL TRANSFERASE SQD2"/>
    <property type="match status" value="1"/>
</dbReference>
<evidence type="ECO:0000313" key="7">
    <source>
        <dbReference type="EMBL" id="MBD1372646.1"/>
    </source>
</evidence>
<dbReference type="PANTHER" id="PTHR45947">
    <property type="entry name" value="SULFOQUINOVOSYL TRANSFERASE SQD2"/>
    <property type="match status" value="1"/>
</dbReference>
<evidence type="ECO:0000259" key="6">
    <source>
        <dbReference type="Pfam" id="PF13439"/>
    </source>
</evidence>
<dbReference type="InterPro" id="IPR004300">
    <property type="entry name" value="Glyco_hydro_57_N"/>
</dbReference>
<dbReference type="Proteomes" id="UP000661691">
    <property type="component" value="Unassembled WGS sequence"/>
</dbReference>
<name>A0A926RXL8_9BACL</name>
<dbReference type="AlphaFoldDB" id="A0A926RXL8"/>
<comment type="similarity">
    <text evidence="1 3">Belongs to the glycosyl hydrolase 57 family.</text>
</comment>
<dbReference type="InterPro" id="IPR037090">
    <property type="entry name" value="57_glycoside_trans_central"/>
</dbReference>
<keyword evidence="8" id="KW-1185">Reference proteome</keyword>
<reference evidence="7" key="1">
    <citation type="submission" date="2020-09" db="EMBL/GenBank/DDBJ databases">
        <title>A novel bacterium of genus Hazenella, isolated from South China Sea.</title>
        <authorList>
            <person name="Huang H."/>
            <person name="Mo K."/>
            <person name="Hu Y."/>
        </authorList>
    </citation>
    <scope>NUCLEOTIDE SEQUENCE</scope>
    <source>
        <strain evidence="7">IB182357</strain>
    </source>
</reference>
<dbReference type="Gene3D" id="3.20.110.10">
    <property type="entry name" value="Glycoside hydrolase 38, N terminal domain"/>
    <property type="match status" value="1"/>
</dbReference>
<dbReference type="Pfam" id="PF03065">
    <property type="entry name" value="Glyco_hydro_57"/>
    <property type="match status" value="1"/>
</dbReference>
<dbReference type="Pfam" id="PF00534">
    <property type="entry name" value="Glycos_transf_1"/>
    <property type="match status" value="1"/>
</dbReference>
<dbReference type="GO" id="GO:0005975">
    <property type="term" value="P:carbohydrate metabolic process"/>
    <property type="evidence" value="ECO:0007669"/>
    <property type="project" value="InterPro"/>
</dbReference>
<feature type="domain" description="Glycoside hydrolase family 57 N-terminal" evidence="5">
    <location>
        <begin position="87"/>
        <end position="191"/>
    </location>
</feature>
<protein>
    <submittedName>
        <fullName evidence="7">Glycosyltransferase</fullName>
    </submittedName>
</protein>
<dbReference type="Gene3D" id="1.20.1430.10">
    <property type="entry name" value="Families 57/38 glycoside transferase, middle domain"/>
    <property type="match status" value="1"/>
</dbReference>
<dbReference type="InterPro" id="IPR027291">
    <property type="entry name" value="Glyco_hydro_38_N_sf"/>
</dbReference>
<feature type="domain" description="Glycosyltransferase subfamily 4-like N-terminal" evidence="6">
    <location>
        <begin position="374"/>
        <end position="546"/>
    </location>
</feature>
<evidence type="ECO:0000256" key="3">
    <source>
        <dbReference type="RuleBase" id="RU361196"/>
    </source>
</evidence>
<evidence type="ECO:0000259" key="4">
    <source>
        <dbReference type="Pfam" id="PF00534"/>
    </source>
</evidence>
<dbReference type="SUPFAM" id="SSF88713">
    <property type="entry name" value="Glycoside hydrolase/deacetylase"/>
    <property type="match status" value="1"/>
</dbReference>
<accession>A0A926RXL8</accession>
<proteinExistence type="inferred from homology"/>
<evidence type="ECO:0000259" key="5">
    <source>
        <dbReference type="Pfam" id="PF03065"/>
    </source>
</evidence>
<comment type="caution">
    <text evidence="7">The sequence shown here is derived from an EMBL/GenBank/DDBJ whole genome shotgun (WGS) entry which is preliminary data.</text>
</comment>
<evidence type="ECO:0000256" key="1">
    <source>
        <dbReference type="ARBA" id="ARBA00006821"/>
    </source>
</evidence>
<feature type="domain" description="Glycosyl transferase family 1" evidence="4">
    <location>
        <begin position="557"/>
        <end position="719"/>
    </location>
</feature>
<dbReference type="InterPro" id="IPR011330">
    <property type="entry name" value="Glyco_hydro/deAcase_b/a-brl"/>
</dbReference>
<gene>
    <name evidence="7" type="ORF">IC620_09795</name>
</gene>
<dbReference type="Gene3D" id="3.40.50.2000">
    <property type="entry name" value="Glycogen Phosphorylase B"/>
    <property type="match status" value="2"/>
</dbReference>
<dbReference type="InterPro" id="IPR001296">
    <property type="entry name" value="Glyco_trans_1"/>
</dbReference>
<dbReference type="InterPro" id="IPR028098">
    <property type="entry name" value="Glyco_trans_4-like_N"/>
</dbReference>